<dbReference type="SMART" id="SM00208">
    <property type="entry name" value="TNFR"/>
    <property type="match status" value="1"/>
</dbReference>
<evidence type="ECO:0000313" key="6">
    <source>
        <dbReference type="Proteomes" id="UP001497444"/>
    </source>
</evidence>
<dbReference type="InterPro" id="IPR006212">
    <property type="entry name" value="Furin_repeat"/>
</dbReference>
<proteinExistence type="predicted"/>
<reference evidence="5" key="1">
    <citation type="submission" date="2024-02" db="EMBL/GenBank/DDBJ databases">
        <authorList>
            <consortium name="ELIXIR-Norway"/>
            <consortium name="Elixir Norway"/>
        </authorList>
    </citation>
    <scope>NUCLEOTIDE SEQUENCE</scope>
</reference>
<evidence type="ECO:0000313" key="5">
    <source>
        <dbReference type="EMBL" id="CAK9251685.1"/>
    </source>
</evidence>
<dbReference type="Gene3D" id="2.10.220.10">
    <property type="entry name" value="Hormone Receptor, Insulin-like Growth Factor Receptor 1, Chain A, domain 2"/>
    <property type="match status" value="1"/>
</dbReference>
<dbReference type="SMART" id="SM00261">
    <property type="entry name" value="FU"/>
    <property type="match status" value="1"/>
</dbReference>
<feature type="repeat" description="TNFR-Cys" evidence="2">
    <location>
        <begin position="253"/>
        <end position="293"/>
    </location>
</feature>
<evidence type="ECO:0000259" key="4">
    <source>
        <dbReference type="PROSITE" id="PS50050"/>
    </source>
</evidence>
<organism evidence="5 6">
    <name type="scientific">Sphagnum jensenii</name>
    <dbReference type="NCBI Taxonomy" id="128206"/>
    <lineage>
        <taxon>Eukaryota</taxon>
        <taxon>Viridiplantae</taxon>
        <taxon>Streptophyta</taxon>
        <taxon>Embryophyta</taxon>
        <taxon>Bryophyta</taxon>
        <taxon>Sphagnophytina</taxon>
        <taxon>Sphagnopsida</taxon>
        <taxon>Sphagnales</taxon>
        <taxon>Sphagnaceae</taxon>
        <taxon>Sphagnum</taxon>
    </lineage>
</organism>
<feature type="domain" description="TNFR-Cys" evidence="4">
    <location>
        <begin position="253"/>
        <end position="293"/>
    </location>
</feature>
<name>A0ABP0VFC4_9BRYO</name>
<dbReference type="SUPFAM" id="SSF57184">
    <property type="entry name" value="Growth factor receptor domain"/>
    <property type="match status" value="1"/>
</dbReference>
<evidence type="ECO:0000256" key="3">
    <source>
        <dbReference type="SAM" id="MobiDB-lite"/>
    </source>
</evidence>
<dbReference type="PANTHER" id="PTHR44826:SF3">
    <property type="entry name" value="SPORE COAT PROTEIN SP85"/>
    <property type="match status" value="1"/>
</dbReference>
<keyword evidence="1" id="KW-0677">Repeat</keyword>
<keyword evidence="6" id="KW-1185">Reference proteome</keyword>
<dbReference type="Proteomes" id="UP001497444">
    <property type="component" value="Unassembled WGS sequence"/>
</dbReference>
<feature type="region of interest" description="Disordered" evidence="3">
    <location>
        <begin position="463"/>
        <end position="483"/>
    </location>
</feature>
<dbReference type="PROSITE" id="PS50050">
    <property type="entry name" value="TNFR_NGFR_2"/>
    <property type="match status" value="1"/>
</dbReference>
<feature type="disulfide bond" evidence="2">
    <location>
        <begin position="275"/>
        <end position="293"/>
    </location>
</feature>
<comment type="caution">
    <text evidence="5">The sequence shown here is derived from an EMBL/GenBank/DDBJ whole genome shotgun (WGS) entry which is preliminary data.</text>
</comment>
<accession>A0ABP0VFC4</accession>
<dbReference type="SMART" id="SM01411">
    <property type="entry name" value="Ephrin_rec_like"/>
    <property type="match status" value="2"/>
</dbReference>
<evidence type="ECO:0000256" key="1">
    <source>
        <dbReference type="ARBA" id="ARBA00022737"/>
    </source>
</evidence>
<dbReference type="InterPro" id="IPR009030">
    <property type="entry name" value="Growth_fac_rcpt_cys_sf"/>
</dbReference>
<keyword evidence="2" id="KW-1015">Disulfide bond</keyword>
<comment type="caution">
    <text evidence="2">Lacks conserved residue(s) required for the propagation of feature annotation.</text>
</comment>
<evidence type="ECO:0000256" key="2">
    <source>
        <dbReference type="PROSITE-ProRule" id="PRU00206"/>
    </source>
</evidence>
<dbReference type="PANTHER" id="PTHR44826">
    <property type="entry name" value="SPORE COAT PROTEIN SP85"/>
    <property type="match status" value="1"/>
</dbReference>
<dbReference type="InterPro" id="IPR051860">
    <property type="entry name" value="Plasmodium_CSP_Invasion"/>
</dbReference>
<dbReference type="InterPro" id="IPR001368">
    <property type="entry name" value="TNFR/NGFR_Cys_rich_reg"/>
</dbReference>
<dbReference type="EMBL" id="CAXAQS010000450">
    <property type="protein sequence ID" value="CAK9251685.1"/>
    <property type="molecule type" value="Genomic_DNA"/>
</dbReference>
<protein>
    <recommendedName>
        <fullName evidence="4">TNFR-Cys domain-containing protein</fullName>
    </recommendedName>
</protein>
<sequence length="483" mass="50599">MHMVATCSPGYYCGVNSCVLCPRNQFCPNSCTITRIPNGNITCASGYFSPIGSVGCCPSTGYGPQDTGLNFTAAGNLHDCYWSIVSEPTAETPFFAAPYNAYIFQSPNVKWTQNLPTGKWIGPSTNGQDTEAVGDYNYSTSFYLPVKSDYRCNYIPVTYSVDNFVVAVYLNGAIQFSCNASTCTNKYSSYFNLNIQTDFKYYNTLTVVVYQASANTVGPLYANPSGLLWSFGALSGCTCPAGSFNVGTGACQTCGSNYYQPAAGQGGCLPCTASCPSDYYEAAVCTTTADITCLPCQSPCLTCSGSSTTCTSCVVGYRLSGNKCIASSSPSALPTLRPTTSPSSWPTVAPSIVPTRAPSLRPTAIPSVINTAQPSLVSSTTPTILPSIIPTIHPTTPPSNYPTTAPSLAPTAVPFLSPSNLPTSISRVPPTAIPSVINTAQPSLVSSTTPTILPSIIPTIHPTTPPSSYQTTAPSLAPTAVPF</sequence>
<gene>
    <name evidence="5" type="ORF">CSSPJE1EN1_LOCUS27063</name>
</gene>